<organism evidence="3 6">
    <name type="scientific">Faecalibacterium prausnitzii</name>
    <dbReference type="NCBI Taxonomy" id="853"/>
    <lineage>
        <taxon>Bacteria</taxon>
        <taxon>Bacillati</taxon>
        <taxon>Bacillota</taxon>
        <taxon>Clostridia</taxon>
        <taxon>Eubacteriales</taxon>
        <taxon>Oscillospiraceae</taxon>
        <taxon>Faecalibacterium</taxon>
    </lineage>
</organism>
<feature type="domain" description="4Fe-4S ferredoxin-type" evidence="1">
    <location>
        <begin position="4"/>
        <end position="33"/>
    </location>
</feature>
<evidence type="ECO:0000313" key="2">
    <source>
        <dbReference type="EMBL" id="MSC52523.1"/>
    </source>
</evidence>
<dbReference type="RefSeq" id="WP_015536985.1">
    <property type="nucleotide sequence ID" value="NZ_BNEV01000063.1"/>
</dbReference>
<gene>
    <name evidence="3" type="ORF">CGS56_04315</name>
    <name evidence="5" type="ORF">DWZ04_07700</name>
    <name evidence="4" type="ORF">DWZ25_10610</name>
    <name evidence="2" type="ORF">GKE10_11575</name>
</gene>
<dbReference type="EMBL" id="QVEW01000006">
    <property type="protein sequence ID" value="RGB98128.1"/>
    <property type="molecule type" value="Genomic_DNA"/>
</dbReference>
<dbReference type="InterPro" id="IPR052911">
    <property type="entry name" value="Corrinoid_activation_enz"/>
</dbReference>
<dbReference type="Gene3D" id="3.30.70.20">
    <property type="match status" value="1"/>
</dbReference>
<reference evidence="7 8" key="3">
    <citation type="submission" date="2018-08" db="EMBL/GenBank/DDBJ databases">
        <title>A genome reference for cultivated species of the human gut microbiota.</title>
        <authorList>
            <person name="Zou Y."/>
            <person name="Xue W."/>
            <person name="Luo G."/>
        </authorList>
    </citation>
    <scope>NUCLEOTIDE SEQUENCE [LARGE SCALE GENOMIC DNA]</scope>
    <source>
        <strain evidence="5 8">AF29-11BH</strain>
        <strain evidence="4 7">AF31-14AC</strain>
    </source>
</reference>
<feature type="domain" description="4Fe-4S ferredoxin-type" evidence="1">
    <location>
        <begin position="34"/>
        <end position="63"/>
    </location>
</feature>
<dbReference type="EMBL" id="QVES01000011">
    <property type="protein sequence ID" value="RGB84586.1"/>
    <property type="molecule type" value="Genomic_DNA"/>
</dbReference>
<comment type="caution">
    <text evidence="3">The sequence shown here is derived from an EMBL/GenBank/DDBJ whole genome shotgun (WGS) entry which is preliminary data.</text>
</comment>
<dbReference type="SUPFAM" id="SSF54862">
    <property type="entry name" value="4Fe-4S ferredoxins"/>
    <property type="match status" value="1"/>
</dbReference>
<dbReference type="Proteomes" id="UP000220157">
    <property type="component" value="Unassembled WGS sequence"/>
</dbReference>
<evidence type="ECO:0000313" key="5">
    <source>
        <dbReference type="EMBL" id="RGB98128.1"/>
    </source>
</evidence>
<protein>
    <submittedName>
        <fullName evidence="3">4Fe-4S ferredoxin</fullName>
    </submittedName>
</protein>
<evidence type="ECO:0000313" key="8">
    <source>
        <dbReference type="Proteomes" id="UP000260783"/>
    </source>
</evidence>
<dbReference type="AlphaFoldDB" id="A0A2A7AAV1"/>
<proteinExistence type="predicted"/>
<evidence type="ECO:0000259" key="1">
    <source>
        <dbReference type="PROSITE" id="PS51379"/>
    </source>
</evidence>
<reference evidence="2 9" key="4">
    <citation type="journal article" date="2019" name="Nat. Med.">
        <title>A library of human gut bacterial isolates paired with longitudinal multiomics data enables mechanistic microbiome research.</title>
        <authorList>
            <person name="Poyet M."/>
            <person name="Groussin M."/>
            <person name="Gibbons S.M."/>
            <person name="Avila-Pacheco J."/>
            <person name="Jiang X."/>
            <person name="Kearney S.M."/>
            <person name="Perrotta A.R."/>
            <person name="Berdy B."/>
            <person name="Zhao S."/>
            <person name="Lieberman T.D."/>
            <person name="Swanson P.K."/>
            <person name="Smith M."/>
            <person name="Roesemann S."/>
            <person name="Alexander J.E."/>
            <person name="Rich S.A."/>
            <person name="Livny J."/>
            <person name="Vlamakis H."/>
            <person name="Clish C."/>
            <person name="Bullock K."/>
            <person name="Deik A."/>
            <person name="Scott J."/>
            <person name="Pierce K.A."/>
            <person name="Xavier R.J."/>
            <person name="Alm E.J."/>
        </authorList>
    </citation>
    <scope>NUCLEOTIDE SEQUENCE [LARGE SCALE GENOMIC DNA]</scope>
    <source>
        <strain evidence="2 9">BIOML-B1</strain>
    </source>
</reference>
<accession>A0A2A7AAV1</accession>
<dbReference type="Proteomes" id="UP000462091">
    <property type="component" value="Unassembled WGS sequence"/>
</dbReference>
<sequence length="240" mass="26364">MIRKIIHIDEEKCNGCGLCATACHEGAIDIINGKAKLVRENFCDGFGDCLPGCPTGAITFEEREAPAYDEAAVQENKKKKELQEKMKHLHEGGCPGSRMRMLEQPETAAESAVAAPVQPVSRLRNWPVQIKLAPIHAPYFEGAKLLIAADCTAYAYANFHQEFMRGKVTLIGCPKLDAVDYSEKLTEILRSNDIQSVTILRMEVPCCGGLEMAAKKALQTSGKFIPWQVVTISIDGKILD</sequence>
<dbReference type="EMBL" id="WKQM01000027">
    <property type="protein sequence ID" value="MSC52523.1"/>
    <property type="molecule type" value="Genomic_DNA"/>
</dbReference>
<evidence type="ECO:0000313" key="4">
    <source>
        <dbReference type="EMBL" id="RGB84586.1"/>
    </source>
</evidence>
<dbReference type="Proteomes" id="UP000260783">
    <property type="component" value="Unassembled WGS sequence"/>
</dbReference>
<reference evidence="3 6" key="1">
    <citation type="journal article" date="2017" name="Front. Microbiol.">
        <title>New Insights into the Diversity of the Genus Faecalibacterium.</title>
        <authorList>
            <person name="Benevides L."/>
            <person name="Burman S."/>
            <person name="Martin R."/>
            <person name="Robert V."/>
            <person name="Thomas M."/>
            <person name="Miquel S."/>
            <person name="Chain F."/>
            <person name="Sokol H."/>
            <person name="Bermudez-Humaran L.G."/>
            <person name="Morrison M."/>
            <person name="Langella P."/>
            <person name="Azevedo V.A."/>
            <person name="Chatel J.M."/>
            <person name="Soares S."/>
        </authorList>
    </citation>
    <scope>NUCLEOTIDE SEQUENCE [LARGE SCALE GENOMIC DNA]</scope>
    <source>
        <strain evidence="3 6">CNCM I 4573</strain>
    </source>
</reference>
<dbReference type="Pfam" id="PF12837">
    <property type="entry name" value="Fer4_6"/>
    <property type="match status" value="1"/>
</dbReference>
<dbReference type="InterPro" id="IPR017896">
    <property type="entry name" value="4Fe4S_Fe-S-bd"/>
</dbReference>
<dbReference type="PANTHER" id="PTHR42895">
    <property type="entry name" value="IRON-SULFUR CLUSTER-BINDING PROTEIN-RELATED"/>
    <property type="match status" value="1"/>
</dbReference>
<evidence type="ECO:0000313" key="7">
    <source>
        <dbReference type="Proteomes" id="UP000260782"/>
    </source>
</evidence>
<evidence type="ECO:0000313" key="9">
    <source>
        <dbReference type="Proteomes" id="UP000462091"/>
    </source>
</evidence>
<reference evidence="3" key="2">
    <citation type="submission" date="2017-07" db="EMBL/GenBank/DDBJ databases">
        <authorList>
            <person name="Sun Z.S."/>
            <person name="Albrecht U."/>
            <person name="Echele G."/>
            <person name="Lee C.C."/>
        </authorList>
    </citation>
    <scope>NUCLEOTIDE SEQUENCE</scope>
    <source>
        <strain evidence="3">CNCM I 4573</strain>
    </source>
</reference>
<evidence type="ECO:0000313" key="3">
    <source>
        <dbReference type="EMBL" id="PDX76257.1"/>
    </source>
</evidence>
<evidence type="ECO:0000313" key="6">
    <source>
        <dbReference type="Proteomes" id="UP000220157"/>
    </source>
</evidence>
<dbReference type="PROSITE" id="PS51379">
    <property type="entry name" value="4FE4S_FER_2"/>
    <property type="match status" value="2"/>
</dbReference>
<dbReference type="PANTHER" id="PTHR42895:SF1">
    <property type="entry name" value="IRON-SULFUR CLUSTER PROTEIN"/>
    <property type="match status" value="1"/>
</dbReference>
<name>A0A2A7AAV1_9FIRM</name>
<dbReference type="EMBL" id="NMTW01000020">
    <property type="protein sequence ID" value="PDX76257.1"/>
    <property type="molecule type" value="Genomic_DNA"/>
</dbReference>
<dbReference type="Proteomes" id="UP000260782">
    <property type="component" value="Unassembled WGS sequence"/>
</dbReference>